<accession>E9DV82</accession>
<dbReference type="OMA" id="LRWMNLF"/>
<dbReference type="EMBL" id="GL698475">
    <property type="protein sequence ID" value="EFY92506.1"/>
    <property type="molecule type" value="Genomic_DNA"/>
</dbReference>
<feature type="transmembrane region" description="Helical" evidence="6">
    <location>
        <begin position="237"/>
        <end position="267"/>
    </location>
</feature>
<evidence type="ECO:0000256" key="4">
    <source>
        <dbReference type="ARBA" id="ARBA00023136"/>
    </source>
</evidence>
<evidence type="ECO:0000313" key="7">
    <source>
        <dbReference type="EMBL" id="EFY92506.1"/>
    </source>
</evidence>
<feature type="compositionally biased region" description="Basic and acidic residues" evidence="5">
    <location>
        <begin position="173"/>
        <end position="196"/>
    </location>
</feature>
<gene>
    <name evidence="7" type="ORF">MAC_01472</name>
</gene>
<feature type="transmembrane region" description="Helical" evidence="6">
    <location>
        <begin position="279"/>
        <end position="298"/>
    </location>
</feature>
<evidence type="ECO:0000256" key="1">
    <source>
        <dbReference type="ARBA" id="ARBA00004141"/>
    </source>
</evidence>
<dbReference type="AlphaFoldDB" id="E9DV82"/>
<feature type="transmembrane region" description="Helical" evidence="6">
    <location>
        <begin position="68"/>
        <end position="89"/>
    </location>
</feature>
<dbReference type="HOGENOM" id="CLU_024337_1_0_1"/>
<feature type="transmembrane region" description="Helical" evidence="6">
    <location>
        <begin position="364"/>
        <end position="383"/>
    </location>
</feature>
<name>E9DV82_METAQ</name>
<dbReference type="PANTHER" id="PTHR30249:SF0">
    <property type="entry name" value="PLASTIDAL GLYCOLATE_GLYCERATE TRANSLOCATOR 1, CHLOROPLASTIC"/>
    <property type="match status" value="1"/>
</dbReference>
<keyword evidence="8" id="KW-1185">Reference proteome</keyword>
<evidence type="ECO:0000256" key="5">
    <source>
        <dbReference type="SAM" id="MobiDB-lite"/>
    </source>
</evidence>
<keyword evidence="3 6" id="KW-1133">Transmembrane helix</keyword>
<feature type="transmembrane region" description="Helical" evidence="6">
    <location>
        <begin position="479"/>
        <end position="500"/>
    </location>
</feature>
<dbReference type="GO" id="GO:0016020">
    <property type="term" value="C:membrane"/>
    <property type="evidence" value="ECO:0007669"/>
    <property type="project" value="UniProtKB-SubCell"/>
</dbReference>
<evidence type="ECO:0000256" key="6">
    <source>
        <dbReference type="SAM" id="Phobius"/>
    </source>
</evidence>
<evidence type="ECO:0008006" key="9">
    <source>
        <dbReference type="Google" id="ProtNLM"/>
    </source>
</evidence>
<dbReference type="OrthoDB" id="2502820at2759"/>
<feature type="transmembrane region" description="Helical" evidence="6">
    <location>
        <begin position="137"/>
        <end position="158"/>
    </location>
</feature>
<protein>
    <recommendedName>
        <fullName evidence="9">LrgB-like protein</fullName>
    </recommendedName>
</protein>
<feature type="region of interest" description="Disordered" evidence="5">
    <location>
        <begin position="173"/>
        <end position="201"/>
    </location>
</feature>
<feature type="transmembrane region" description="Helical" evidence="6">
    <location>
        <begin position="109"/>
        <end position="130"/>
    </location>
</feature>
<sequence>MPHRDPLDPSNTTWRAYVRDAFIALEHTLLSARGKLLRDWVFVPLGIFAILGACCGVDVLFRRVSVSFPASVACLALLFAGLLLCEAVLGTHVTRRAVGVINVPADWSLRWIGLFFTPSFVTIPLSPAIGVGEVFKIIAVFGGAVVGFAVMMVLAAYMTRGLQLVLGATKRSETERGDEMGRREHDEMPLHQRRSDSGGIASPPQLRLQQHHYSQSSPADGSVAAASALASHLDASILALVLLASIPVYYASGYAMPLHVAVTTLCYRLALATPGPWQRYLHPVLAASLLAVLVIWPLSLAHGSSLTAALRSYKTGANYTRLWSREPGPPLLPGAGDVFSTVLDASIVSLALPMFQHRRELKRHLATLAIPNVLISVGSVLSYPPVCRAIGIAPTRSLAFASRSLTLALATPATTNLGGDVHTVAALAIASGILGVLVADKMMRLLRIPDDDYVTRGITLGVNSSAIGTALLLRTDPRAAALSSLSMTLFGTVTVLLTSIPPVASMIRALVGL</sequence>
<evidence type="ECO:0000313" key="8">
    <source>
        <dbReference type="Proteomes" id="UP000002499"/>
    </source>
</evidence>
<dbReference type="Pfam" id="PF04172">
    <property type="entry name" value="LrgB"/>
    <property type="match status" value="1"/>
</dbReference>
<proteinExistence type="predicted"/>
<evidence type="ECO:0000256" key="2">
    <source>
        <dbReference type="ARBA" id="ARBA00022692"/>
    </source>
</evidence>
<feature type="transmembrane region" description="Helical" evidence="6">
    <location>
        <begin position="40"/>
        <end position="61"/>
    </location>
</feature>
<dbReference type="PANTHER" id="PTHR30249">
    <property type="entry name" value="PUTATIVE SEROTONIN TRANSPORTER"/>
    <property type="match status" value="1"/>
</dbReference>
<dbReference type="InterPro" id="IPR007300">
    <property type="entry name" value="CidB/LrgB"/>
</dbReference>
<dbReference type="InParanoid" id="E9DV82"/>
<feature type="transmembrane region" description="Helical" evidence="6">
    <location>
        <begin position="421"/>
        <end position="441"/>
    </location>
</feature>
<reference evidence="7 8" key="1">
    <citation type="journal article" date="2011" name="PLoS Genet.">
        <title>Genome sequencing and comparative transcriptomics of the model entomopathogenic fungi Metarhizium anisopliae and M. acridum.</title>
        <authorList>
            <person name="Gao Q."/>
            <person name="Jin K."/>
            <person name="Ying S.H."/>
            <person name="Zhang Y."/>
            <person name="Xiao G."/>
            <person name="Shang Y."/>
            <person name="Duan Z."/>
            <person name="Hu X."/>
            <person name="Xie X.Q."/>
            <person name="Zhou G."/>
            <person name="Peng G."/>
            <person name="Luo Z."/>
            <person name="Huang W."/>
            <person name="Wang B."/>
            <person name="Fang W."/>
            <person name="Wang S."/>
            <person name="Zhong Y."/>
            <person name="Ma L.J."/>
            <person name="St Leger R.J."/>
            <person name="Zhao G.P."/>
            <person name="Pei Y."/>
            <person name="Feng M.G."/>
            <person name="Xia Y."/>
            <person name="Wang C."/>
        </authorList>
    </citation>
    <scope>NUCLEOTIDE SEQUENCE [LARGE SCALE GENOMIC DNA]</scope>
    <source>
        <strain evidence="7 8">CQMa 102</strain>
    </source>
</reference>
<dbReference type="Proteomes" id="UP000002499">
    <property type="component" value="Unassembled WGS sequence"/>
</dbReference>
<keyword evidence="4 6" id="KW-0472">Membrane</keyword>
<evidence type="ECO:0000256" key="3">
    <source>
        <dbReference type="ARBA" id="ARBA00022989"/>
    </source>
</evidence>
<dbReference type="eggNOG" id="ENOG502QQ63">
    <property type="taxonomic scope" value="Eukaryota"/>
</dbReference>
<keyword evidence="2 6" id="KW-0812">Transmembrane</keyword>
<comment type="subcellular location">
    <subcellularLocation>
        <location evidence="1">Membrane</location>
        <topology evidence="1">Multi-pass membrane protein</topology>
    </subcellularLocation>
</comment>
<organism evidence="8">
    <name type="scientific">Metarhizium acridum (strain CQMa 102)</name>
    <dbReference type="NCBI Taxonomy" id="655827"/>
    <lineage>
        <taxon>Eukaryota</taxon>
        <taxon>Fungi</taxon>
        <taxon>Dikarya</taxon>
        <taxon>Ascomycota</taxon>
        <taxon>Pezizomycotina</taxon>
        <taxon>Sordariomycetes</taxon>
        <taxon>Hypocreomycetidae</taxon>
        <taxon>Hypocreales</taxon>
        <taxon>Clavicipitaceae</taxon>
        <taxon>Metarhizium</taxon>
    </lineage>
</organism>